<reference evidence="1 2" key="1">
    <citation type="submission" date="2018-11" db="EMBL/GenBank/DDBJ databases">
        <title>Genomic Encyclopedia of Type Strains, Phase IV (KMG-IV): sequencing the most valuable type-strain genomes for metagenomic binning, comparative biology and taxonomic classification.</title>
        <authorList>
            <person name="Goeker M."/>
        </authorList>
    </citation>
    <scope>NUCLEOTIDE SEQUENCE [LARGE SCALE GENOMIC DNA]</scope>
    <source>
        <strain evidence="1 2">DSM 5900</strain>
    </source>
</reference>
<evidence type="ECO:0000313" key="2">
    <source>
        <dbReference type="Proteomes" id="UP000278222"/>
    </source>
</evidence>
<sequence length="145" mass="16112">MRYEYPIEIETDEIGRLLVTFPDVPEAGDDGETLSEAVTEAGRSLMAALQYRIKQREPIPEPRRPRRGQRTFALPALVAAKIAIYQAMRVQGLNTVVMAQKMAGASETEIRRLLDLGHNTRMSYVTAALAALGKELVVETRDRAA</sequence>
<dbReference type="RefSeq" id="WP_123695017.1">
    <property type="nucleotide sequence ID" value="NZ_AP019700.1"/>
</dbReference>
<dbReference type="AlphaFoldDB" id="A0A3N1KR49"/>
<dbReference type="Gene3D" id="3.30.160.250">
    <property type="match status" value="1"/>
</dbReference>
<name>A0A3N1KR49_9PROT</name>
<comment type="caution">
    <text evidence="1">The sequence shown here is derived from an EMBL/GenBank/DDBJ whole genome shotgun (WGS) entry which is preliminary data.</text>
</comment>
<organism evidence="1 2">
    <name type="scientific">Stella humosa</name>
    <dbReference type="NCBI Taxonomy" id="94"/>
    <lineage>
        <taxon>Bacteria</taxon>
        <taxon>Pseudomonadati</taxon>
        <taxon>Pseudomonadota</taxon>
        <taxon>Alphaproteobacteria</taxon>
        <taxon>Rhodospirillales</taxon>
        <taxon>Stellaceae</taxon>
        <taxon>Stella</taxon>
    </lineage>
</organism>
<dbReference type="SUPFAM" id="SSF143100">
    <property type="entry name" value="TTHA1013/TTHA0281-like"/>
    <property type="match status" value="1"/>
</dbReference>
<protein>
    <submittedName>
        <fullName evidence="1">Antitoxin HicB</fullName>
    </submittedName>
</protein>
<accession>A0A3N1KR49</accession>
<dbReference type="EMBL" id="RJKX01000018">
    <property type="protein sequence ID" value="ROP81269.1"/>
    <property type="molecule type" value="Genomic_DNA"/>
</dbReference>
<evidence type="ECO:0000313" key="1">
    <source>
        <dbReference type="EMBL" id="ROP81269.1"/>
    </source>
</evidence>
<gene>
    <name evidence="1" type="ORF">EDC65_5125</name>
</gene>
<dbReference type="OrthoDB" id="9807959at2"/>
<dbReference type="Proteomes" id="UP000278222">
    <property type="component" value="Unassembled WGS sequence"/>
</dbReference>
<dbReference type="InterPro" id="IPR035069">
    <property type="entry name" value="TTHA1013/TTHA0281-like"/>
</dbReference>
<keyword evidence="2" id="KW-1185">Reference proteome</keyword>
<proteinExistence type="predicted"/>